<evidence type="ECO:0000256" key="2">
    <source>
        <dbReference type="SAM" id="Phobius"/>
    </source>
</evidence>
<evidence type="ECO:0000313" key="3">
    <source>
        <dbReference type="EMBL" id="OGG40831.1"/>
    </source>
</evidence>
<feature type="region of interest" description="Disordered" evidence="1">
    <location>
        <begin position="222"/>
        <end position="248"/>
    </location>
</feature>
<dbReference type="EMBL" id="MFKN01000025">
    <property type="protein sequence ID" value="OGG40831.1"/>
    <property type="molecule type" value="Genomic_DNA"/>
</dbReference>
<feature type="transmembrane region" description="Helical" evidence="2">
    <location>
        <begin position="34"/>
        <end position="55"/>
    </location>
</feature>
<keyword evidence="2" id="KW-0472">Membrane</keyword>
<organism evidence="3 4">
    <name type="scientific">Candidatus Kaiserbacteria bacterium GWA2_50_9</name>
    <dbReference type="NCBI Taxonomy" id="1798474"/>
    <lineage>
        <taxon>Bacteria</taxon>
        <taxon>Candidatus Kaiseribacteriota</taxon>
    </lineage>
</organism>
<gene>
    <name evidence="3" type="ORF">A2118_01530</name>
</gene>
<dbReference type="Proteomes" id="UP000179014">
    <property type="component" value="Unassembled WGS sequence"/>
</dbReference>
<evidence type="ECO:0000313" key="4">
    <source>
        <dbReference type="Proteomes" id="UP000179014"/>
    </source>
</evidence>
<keyword evidence="2" id="KW-1133">Transmembrane helix</keyword>
<protein>
    <submittedName>
        <fullName evidence="3">Uncharacterized protein</fullName>
    </submittedName>
</protein>
<accession>A0A1F6BV77</accession>
<feature type="transmembrane region" description="Helical" evidence="2">
    <location>
        <begin position="111"/>
        <end position="129"/>
    </location>
</feature>
<reference evidence="3 4" key="1">
    <citation type="journal article" date="2016" name="Nat. Commun.">
        <title>Thousands of microbial genomes shed light on interconnected biogeochemical processes in an aquifer system.</title>
        <authorList>
            <person name="Anantharaman K."/>
            <person name="Brown C.T."/>
            <person name="Hug L.A."/>
            <person name="Sharon I."/>
            <person name="Castelle C.J."/>
            <person name="Probst A.J."/>
            <person name="Thomas B.C."/>
            <person name="Singh A."/>
            <person name="Wilkins M.J."/>
            <person name="Karaoz U."/>
            <person name="Brodie E.L."/>
            <person name="Williams K.H."/>
            <person name="Hubbard S.S."/>
            <person name="Banfield J.F."/>
        </authorList>
    </citation>
    <scope>NUCLEOTIDE SEQUENCE [LARGE SCALE GENOMIC DNA]</scope>
</reference>
<feature type="compositionally biased region" description="Basic and acidic residues" evidence="1">
    <location>
        <begin position="226"/>
        <end position="239"/>
    </location>
</feature>
<name>A0A1F6BV77_9BACT</name>
<dbReference type="AlphaFoldDB" id="A0A1F6BV77"/>
<feature type="transmembrane region" description="Helical" evidence="2">
    <location>
        <begin position="75"/>
        <end position="99"/>
    </location>
</feature>
<feature type="transmembrane region" description="Helical" evidence="2">
    <location>
        <begin position="141"/>
        <end position="165"/>
    </location>
</feature>
<keyword evidence="2" id="KW-0812">Transmembrane</keyword>
<comment type="caution">
    <text evidence="3">The sequence shown here is derived from an EMBL/GenBank/DDBJ whole genome shotgun (WGS) entry which is preliminary data.</text>
</comment>
<sequence length="248" mass="27134">MPPRNNNLTASPLRGRRSAITAAPPVMTWKKASLVLVVAGVFDAVRTFFSMFWFFGPALAAWYCTKIASGWVGDLWGLTAGACTVIGIKTGVVASAITIPLGVIMANATSLFGYLTLGMLILMTNARILKTLENGILKFSASAGVGAIPIIGALPVFTFTIWRLYRTQIRLERAAYKKWEKETAAARLQQRNQQIAWIQANQQAQFMQQKATNDAAYGGEQTRAAEAVREEIPEDEKMPDSNLAQALY</sequence>
<dbReference type="STRING" id="1798474.A2118_01530"/>
<proteinExistence type="predicted"/>
<evidence type="ECO:0000256" key="1">
    <source>
        <dbReference type="SAM" id="MobiDB-lite"/>
    </source>
</evidence>